<dbReference type="EMBL" id="JAYMYS010000003">
    <property type="protein sequence ID" value="KAK7401172.1"/>
    <property type="molecule type" value="Genomic_DNA"/>
</dbReference>
<dbReference type="AlphaFoldDB" id="A0AAN9SNF9"/>
<reference evidence="1 2" key="1">
    <citation type="submission" date="2024-01" db="EMBL/GenBank/DDBJ databases">
        <title>The genomes of 5 underutilized Papilionoideae crops provide insights into root nodulation and disease resistanc.</title>
        <authorList>
            <person name="Jiang F."/>
        </authorList>
    </citation>
    <scope>NUCLEOTIDE SEQUENCE [LARGE SCALE GENOMIC DNA]</scope>
    <source>
        <strain evidence="1">DUOXIRENSHENG_FW03</strain>
        <tissue evidence="1">Leaves</tissue>
    </source>
</reference>
<evidence type="ECO:0000313" key="1">
    <source>
        <dbReference type="EMBL" id="KAK7401172.1"/>
    </source>
</evidence>
<organism evidence="1 2">
    <name type="scientific">Psophocarpus tetragonolobus</name>
    <name type="common">Winged bean</name>
    <name type="synonym">Dolichos tetragonolobus</name>
    <dbReference type="NCBI Taxonomy" id="3891"/>
    <lineage>
        <taxon>Eukaryota</taxon>
        <taxon>Viridiplantae</taxon>
        <taxon>Streptophyta</taxon>
        <taxon>Embryophyta</taxon>
        <taxon>Tracheophyta</taxon>
        <taxon>Spermatophyta</taxon>
        <taxon>Magnoliopsida</taxon>
        <taxon>eudicotyledons</taxon>
        <taxon>Gunneridae</taxon>
        <taxon>Pentapetalae</taxon>
        <taxon>rosids</taxon>
        <taxon>fabids</taxon>
        <taxon>Fabales</taxon>
        <taxon>Fabaceae</taxon>
        <taxon>Papilionoideae</taxon>
        <taxon>50 kb inversion clade</taxon>
        <taxon>NPAAA clade</taxon>
        <taxon>indigoferoid/millettioid clade</taxon>
        <taxon>Phaseoleae</taxon>
        <taxon>Psophocarpus</taxon>
    </lineage>
</organism>
<dbReference type="Proteomes" id="UP001386955">
    <property type="component" value="Unassembled WGS sequence"/>
</dbReference>
<evidence type="ECO:0000313" key="2">
    <source>
        <dbReference type="Proteomes" id="UP001386955"/>
    </source>
</evidence>
<gene>
    <name evidence="1" type="ORF">VNO78_12492</name>
</gene>
<accession>A0AAN9SNF9</accession>
<protein>
    <submittedName>
        <fullName evidence="1">Uncharacterized protein</fullName>
    </submittedName>
</protein>
<proteinExistence type="predicted"/>
<keyword evidence="2" id="KW-1185">Reference proteome</keyword>
<name>A0AAN9SNF9_PSOTE</name>
<sequence length="84" mass="9561">MLKCGKNEMINRFGQKAKRDAEVEDDVAVIVSVNLPVKGFVFICIYAVRRAFHPDEVTPLSVTKRRHCSGDPRLLAEAYEIREL</sequence>
<comment type="caution">
    <text evidence="1">The sequence shown here is derived from an EMBL/GenBank/DDBJ whole genome shotgun (WGS) entry which is preliminary data.</text>
</comment>